<dbReference type="EMBL" id="JAFMYW010000001">
    <property type="protein sequence ID" value="MBO0947307.1"/>
    <property type="molecule type" value="Genomic_DNA"/>
</dbReference>
<protein>
    <submittedName>
        <fullName evidence="1">Uncharacterized protein</fullName>
    </submittedName>
</protein>
<accession>A0ABS3JBE8</accession>
<keyword evidence="2" id="KW-1185">Reference proteome</keyword>
<comment type="caution">
    <text evidence="1">The sequence shown here is derived from an EMBL/GenBank/DDBJ whole genome shotgun (WGS) entry which is preliminary data.</text>
</comment>
<organism evidence="1 2">
    <name type="scientific">Fibrella forsythiae</name>
    <dbReference type="NCBI Taxonomy" id="2817061"/>
    <lineage>
        <taxon>Bacteria</taxon>
        <taxon>Pseudomonadati</taxon>
        <taxon>Bacteroidota</taxon>
        <taxon>Cytophagia</taxon>
        <taxon>Cytophagales</taxon>
        <taxon>Spirosomataceae</taxon>
        <taxon>Fibrella</taxon>
    </lineage>
</organism>
<proteinExistence type="predicted"/>
<gene>
    <name evidence="1" type="ORF">J2I46_01850</name>
</gene>
<sequence length="164" mass="18182">MRQLVIDSDELGQDDGEMQRLELTFDGEEESPFTCYVGGSLSVEPENKEFIQLSISEATELRDFLSSCLDSPALPKPSTKVTVTVYLDDDPVVGLLSAIDCKVEFDLPFYPAVGDKIRIMAKGEPIPDWIRCSEALWEKINAGGIILTGRTIDVSTVDYDGQLW</sequence>
<reference evidence="1 2" key="1">
    <citation type="submission" date="2021-03" db="EMBL/GenBank/DDBJ databases">
        <title>Fibrella sp. HMF5405 genome sequencing and assembly.</title>
        <authorList>
            <person name="Kang H."/>
            <person name="Kim H."/>
            <person name="Bae S."/>
            <person name="Joh K."/>
        </authorList>
    </citation>
    <scope>NUCLEOTIDE SEQUENCE [LARGE SCALE GENOMIC DNA]</scope>
    <source>
        <strain evidence="1 2">HMF5405</strain>
    </source>
</reference>
<dbReference type="RefSeq" id="WP_207327223.1">
    <property type="nucleotide sequence ID" value="NZ_JAFMYW010000001.1"/>
</dbReference>
<evidence type="ECO:0000313" key="1">
    <source>
        <dbReference type="EMBL" id="MBO0947307.1"/>
    </source>
</evidence>
<evidence type="ECO:0000313" key="2">
    <source>
        <dbReference type="Proteomes" id="UP000664628"/>
    </source>
</evidence>
<name>A0ABS3JBE8_9BACT</name>
<dbReference type="Proteomes" id="UP000664628">
    <property type="component" value="Unassembled WGS sequence"/>
</dbReference>